<evidence type="ECO:0000259" key="10">
    <source>
        <dbReference type="PROSITE" id="PS51481"/>
    </source>
</evidence>
<dbReference type="PROSITE" id="PS51481">
    <property type="entry name" value="DHAK"/>
    <property type="match status" value="1"/>
</dbReference>
<dbReference type="FunFam" id="3.30.1180.20:FF:000001">
    <property type="entry name" value="Dihydroxyacetone kinase 1"/>
    <property type="match status" value="1"/>
</dbReference>
<evidence type="ECO:0000256" key="6">
    <source>
        <dbReference type="PIRSR" id="PIRSR612734-1"/>
    </source>
</evidence>
<dbReference type="InterPro" id="IPR012734">
    <property type="entry name" value="DhaK_ATP"/>
</dbReference>
<dbReference type="GO" id="GO:0019563">
    <property type="term" value="P:glycerol catabolic process"/>
    <property type="evidence" value="ECO:0007669"/>
    <property type="project" value="TreeGrafter"/>
</dbReference>
<dbReference type="FunFam" id="3.40.50.10440:FF:000001">
    <property type="entry name" value="Dihydroxyacetone kinase, DhaK subunit"/>
    <property type="match status" value="1"/>
</dbReference>
<accession>A0A0E0P0J3</accession>
<dbReference type="PROSITE" id="PS51480">
    <property type="entry name" value="DHAL"/>
    <property type="match status" value="1"/>
</dbReference>
<dbReference type="SUPFAM" id="SSF101473">
    <property type="entry name" value="DhaL-like"/>
    <property type="match status" value="1"/>
</dbReference>
<dbReference type="Pfam" id="PF02734">
    <property type="entry name" value="Dak2"/>
    <property type="match status" value="1"/>
</dbReference>
<evidence type="ECO:0000313" key="11">
    <source>
        <dbReference type="EnsemblPlants" id="ORUFI03G33520.1"/>
    </source>
</evidence>
<dbReference type="FunFam" id="1.25.40.340:FF:000002">
    <property type="entry name" value="Dihydroxyacetone kinase, L subunit"/>
    <property type="match status" value="1"/>
</dbReference>
<dbReference type="AlphaFoldDB" id="A0A0E0P0J3"/>
<keyword evidence="3" id="KW-0547">Nucleotide-binding</keyword>
<dbReference type="InterPro" id="IPR004007">
    <property type="entry name" value="DhaL_dom"/>
</dbReference>
<dbReference type="Gene3D" id="3.30.1180.20">
    <property type="entry name" value="Dihydroxyacetone kinase, domain 2"/>
    <property type="match status" value="1"/>
</dbReference>
<feature type="domain" description="DhaK" evidence="10">
    <location>
        <begin position="11"/>
        <end position="329"/>
    </location>
</feature>
<evidence type="ECO:0000256" key="8">
    <source>
        <dbReference type="SAM" id="MobiDB-lite"/>
    </source>
</evidence>
<reference evidence="12" key="1">
    <citation type="submission" date="2013-06" db="EMBL/GenBank/DDBJ databases">
        <authorList>
            <person name="Zhao Q."/>
        </authorList>
    </citation>
    <scope>NUCLEOTIDE SEQUENCE</scope>
    <source>
        <strain evidence="12">cv. W1943</strain>
    </source>
</reference>
<keyword evidence="5" id="KW-0067">ATP-binding</keyword>
<dbReference type="InterPro" id="IPR050861">
    <property type="entry name" value="Dihydroxyacetone_Kinase"/>
</dbReference>
<dbReference type="eggNOG" id="KOG2426">
    <property type="taxonomic scope" value="Eukaryota"/>
</dbReference>
<evidence type="ECO:0000256" key="4">
    <source>
        <dbReference type="ARBA" id="ARBA00022777"/>
    </source>
</evidence>
<evidence type="ECO:0000259" key="9">
    <source>
        <dbReference type="PROSITE" id="PS51480"/>
    </source>
</evidence>
<feature type="compositionally biased region" description="Pro residues" evidence="8">
    <location>
        <begin position="340"/>
        <end position="350"/>
    </location>
</feature>
<dbReference type="Proteomes" id="UP000008022">
    <property type="component" value="Unassembled WGS sequence"/>
</dbReference>
<keyword evidence="2" id="KW-0808">Transferase</keyword>
<feature type="region of interest" description="Disordered" evidence="8">
    <location>
        <begin position="327"/>
        <end position="355"/>
    </location>
</feature>
<dbReference type="GO" id="GO:0005829">
    <property type="term" value="C:cytosol"/>
    <property type="evidence" value="ECO:0007669"/>
    <property type="project" value="TreeGrafter"/>
</dbReference>
<protein>
    <recommendedName>
        <fullName evidence="13">3,4-dihydroxy-2-butanone kinase</fullName>
    </recommendedName>
</protein>
<feature type="binding site" evidence="7">
    <location>
        <position position="113"/>
    </location>
    <ligand>
        <name>substrate</name>
    </ligand>
</feature>
<name>A0A0E0P0J3_ORYRU</name>
<evidence type="ECO:0000313" key="12">
    <source>
        <dbReference type="Proteomes" id="UP000008022"/>
    </source>
</evidence>
<dbReference type="GO" id="GO:0005524">
    <property type="term" value="F:ATP binding"/>
    <property type="evidence" value="ECO:0007669"/>
    <property type="project" value="UniProtKB-KW"/>
</dbReference>
<evidence type="ECO:0000256" key="5">
    <source>
        <dbReference type="ARBA" id="ARBA00022840"/>
    </source>
</evidence>
<dbReference type="SMART" id="SM01120">
    <property type="entry name" value="Dak2"/>
    <property type="match status" value="1"/>
</dbReference>
<keyword evidence="4" id="KW-0418">Kinase</keyword>
<dbReference type="InterPro" id="IPR036117">
    <property type="entry name" value="DhaL_dom_sf"/>
</dbReference>
<dbReference type="Pfam" id="PF02733">
    <property type="entry name" value="Dak1"/>
    <property type="match status" value="1"/>
</dbReference>
<organism evidence="11 12">
    <name type="scientific">Oryza rufipogon</name>
    <name type="common">Brownbeard rice</name>
    <name type="synonym">Asian wild rice</name>
    <dbReference type="NCBI Taxonomy" id="4529"/>
    <lineage>
        <taxon>Eukaryota</taxon>
        <taxon>Viridiplantae</taxon>
        <taxon>Streptophyta</taxon>
        <taxon>Embryophyta</taxon>
        <taxon>Tracheophyta</taxon>
        <taxon>Spermatophyta</taxon>
        <taxon>Magnoliopsida</taxon>
        <taxon>Liliopsida</taxon>
        <taxon>Poales</taxon>
        <taxon>Poaceae</taxon>
        <taxon>BOP clade</taxon>
        <taxon>Oryzoideae</taxon>
        <taxon>Oryzeae</taxon>
        <taxon>Oryzinae</taxon>
        <taxon>Oryza</taxon>
    </lineage>
</organism>
<evidence type="ECO:0000256" key="3">
    <source>
        <dbReference type="ARBA" id="ARBA00022741"/>
    </source>
</evidence>
<evidence type="ECO:0000256" key="7">
    <source>
        <dbReference type="PIRSR" id="PIRSR612734-2"/>
    </source>
</evidence>
<evidence type="ECO:0008006" key="13">
    <source>
        <dbReference type="Google" id="ProtNLM"/>
    </source>
</evidence>
<evidence type="ECO:0000256" key="1">
    <source>
        <dbReference type="ARBA" id="ARBA00008757"/>
    </source>
</evidence>
<reference evidence="11" key="2">
    <citation type="submission" date="2015-06" db="UniProtKB">
        <authorList>
            <consortium name="EnsemblPlants"/>
        </authorList>
    </citation>
    <scope>IDENTIFICATION</scope>
</reference>
<dbReference type="Gene3D" id="1.25.40.340">
    <property type="match status" value="1"/>
</dbReference>
<dbReference type="NCBIfam" id="TIGR02361">
    <property type="entry name" value="dak_ATP"/>
    <property type="match status" value="1"/>
</dbReference>
<feature type="active site" description="Tele-hemiaminal-histidine intermediate" evidence="6">
    <location>
        <position position="226"/>
    </location>
</feature>
<dbReference type="NCBIfam" id="NF011049">
    <property type="entry name" value="PRK14479.1"/>
    <property type="match status" value="1"/>
</dbReference>
<comment type="similarity">
    <text evidence="1">Belongs to the dihydroxyacetone kinase (DAK) family.</text>
</comment>
<feature type="domain" description="DhaL" evidence="9">
    <location>
        <begin position="369"/>
        <end position="580"/>
    </location>
</feature>
<dbReference type="InterPro" id="IPR004006">
    <property type="entry name" value="DhaK_dom"/>
</dbReference>
<keyword evidence="12" id="KW-1185">Reference proteome</keyword>
<proteinExistence type="inferred from homology"/>
<dbReference type="GO" id="GO:0004371">
    <property type="term" value="F:glycerone kinase activity"/>
    <property type="evidence" value="ECO:0007669"/>
    <property type="project" value="InterPro"/>
</dbReference>
<feature type="binding site" evidence="7">
    <location>
        <begin position="62"/>
        <end position="65"/>
    </location>
    <ligand>
        <name>substrate</name>
    </ligand>
</feature>
<dbReference type="STRING" id="4529.A0A0E0P0J3"/>
<dbReference type="PANTHER" id="PTHR28629">
    <property type="entry name" value="TRIOKINASE/FMN CYCLASE"/>
    <property type="match status" value="1"/>
</dbReference>
<dbReference type="EnsemblPlants" id="ORUFI03G33520.1">
    <property type="protein sequence ID" value="ORUFI03G33520.1"/>
    <property type="gene ID" value="ORUFI03G33520"/>
</dbReference>
<dbReference type="PANTHER" id="PTHR28629:SF4">
    <property type="entry name" value="TRIOKINASE_FMN CYCLASE"/>
    <property type="match status" value="1"/>
</dbReference>
<evidence type="ECO:0000256" key="2">
    <source>
        <dbReference type="ARBA" id="ARBA00022679"/>
    </source>
</evidence>
<dbReference type="SUPFAM" id="SSF82549">
    <property type="entry name" value="DAK1/DegV-like"/>
    <property type="match status" value="1"/>
</dbReference>
<dbReference type="OMA" id="ALNMNGF"/>
<dbReference type="Gene3D" id="3.40.50.10440">
    <property type="entry name" value="Dihydroxyacetone kinase, domain 1"/>
    <property type="match status" value="1"/>
</dbReference>
<feature type="binding site" evidence="7">
    <location>
        <position position="118"/>
    </location>
    <ligand>
        <name>substrate</name>
    </ligand>
</feature>
<dbReference type="Gramene" id="ORUFI03G33520.1">
    <property type="protein sequence ID" value="ORUFI03G33520.1"/>
    <property type="gene ID" value="ORUFI03G33520"/>
</dbReference>
<dbReference type="HOGENOM" id="CLU_017054_6_2_1"/>
<sequence>MALQGKKLINDPNDVVTEFIEGLVETYPGLQYLDGFPQIKVVLRADVVQGAYDKVAVISGGGSGHEPTHAGFVGPGMLTAAVSGDVFTSPPVDSILAAIRAVTGPMGCLLIVKNYTGDRLNFGLAAEQAKSEGYKMEMVIVGDDCALPPPRGIAGRRGLAGTILVHKVAGAAADAGLSLAEVAAEAKHASEVVGTMGVALSVCTLPGQVTSDRLGPKQMELGLGIHGEPGVAVVELQPIDVVVEHVLKQILSQHLVSQGRLGATPIMELMIAARKAVPELQLEYGIAVDRVYTGTLMTSLDMAGFSITIMRSDENILQRLDAPTKAPAWPVGSEGNRPPAKIPVPVPPSPSGKDDEILTEPQELSKQGCILEAAIEAGAKEIINIKDNLNEWDSKVGDGDCGTTMYRGATTILEDLKKRYPMNDAAGTINEIGSTVRRVMGGTSGILYDILCKAAYASLKQNTSIGANEWADALEASVAAVSKYGGASAGYRTMLDALIPACTVLKQFDELIVLKQSLKAGDDPVTAFIASSEAASAGAESTKQMQAKAGRSSYIAPDLVASVPDPGAVAAAAWYRAAAHAVKSKLHASDS</sequence>